<sequence length="123" mass="14080">MFRHRHRTLSTHRKVYRLERTPRTYTKHAKINMQFTTFLSLLMATLAIAAPVAKEEDTAVVDMVEIANNDNTAQRRSTEDTAVVDMVEIANNDNTAPQRRSTEDYAVIDMVEIANNDNTEPRS</sequence>
<organism evidence="1 2">
    <name type="scientific">Pseudocercospora fuligena</name>
    <dbReference type="NCBI Taxonomy" id="685502"/>
    <lineage>
        <taxon>Eukaryota</taxon>
        <taxon>Fungi</taxon>
        <taxon>Dikarya</taxon>
        <taxon>Ascomycota</taxon>
        <taxon>Pezizomycotina</taxon>
        <taxon>Dothideomycetes</taxon>
        <taxon>Dothideomycetidae</taxon>
        <taxon>Mycosphaerellales</taxon>
        <taxon>Mycosphaerellaceae</taxon>
        <taxon>Pseudocercospora</taxon>
    </lineage>
</organism>
<protein>
    <submittedName>
        <fullName evidence="1">Uncharacterized protein</fullName>
    </submittedName>
</protein>
<reference evidence="1" key="1">
    <citation type="submission" date="2020-04" db="EMBL/GenBank/DDBJ databases">
        <title>Draft genome resource of the tomato pathogen Pseudocercospora fuligena.</title>
        <authorList>
            <person name="Zaccaron A."/>
        </authorList>
    </citation>
    <scope>NUCLEOTIDE SEQUENCE</scope>
    <source>
        <strain evidence="1">PF001</strain>
    </source>
</reference>
<keyword evidence="2" id="KW-1185">Reference proteome</keyword>
<evidence type="ECO:0000313" key="2">
    <source>
        <dbReference type="Proteomes" id="UP000660729"/>
    </source>
</evidence>
<dbReference type="Proteomes" id="UP000660729">
    <property type="component" value="Unassembled WGS sequence"/>
</dbReference>
<name>A0A8H6VDE7_9PEZI</name>
<evidence type="ECO:0000313" key="1">
    <source>
        <dbReference type="EMBL" id="KAF7188218.1"/>
    </source>
</evidence>
<comment type="caution">
    <text evidence="1">The sequence shown here is derived from an EMBL/GenBank/DDBJ whole genome shotgun (WGS) entry which is preliminary data.</text>
</comment>
<dbReference type="AlphaFoldDB" id="A0A8H6VDE7"/>
<proteinExistence type="predicted"/>
<dbReference type="EMBL" id="JABCIY010000213">
    <property type="protein sequence ID" value="KAF7188218.1"/>
    <property type="molecule type" value="Genomic_DNA"/>
</dbReference>
<dbReference type="OrthoDB" id="10399033at2759"/>
<accession>A0A8H6VDE7</accession>
<gene>
    <name evidence="1" type="ORF">HII31_10503</name>
</gene>